<organism evidence="1 2">
    <name type="scientific">Actinomadura syzygii</name>
    <dbReference type="NCBI Taxonomy" id="1427538"/>
    <lineage>
        <taxon>Bacteria</taxon>
        <taxon>Bacillati</taxon>
        <taxon>Actinomycetota</taxon>
        <taxon>Actinomycetes</taxon>
        <taxon>Streptosporangiales</taxon>
        <taxon>Thermomonosporaceae</taxon>
        <taxon>Actinomadura</taxon>
    </lineage>
</organism>
<gene>
    <name evidence="1" type="ORF">FXF65_43000</name>
</gene>
<dbReference type="AlphaFoldDB" id="A0A5D0TNI8"/>
<dbReference type="Proteomes" id="UP000322634">
    <property type="component" value="Unassembled WGS sequence"/>
</dbReference>
<accession>A0A5D0TNI8</accession>
<reference evidence="1 2" key="1">
    <citation type="submission" date="2019-08" db="EMBL/GenBank/DDBJ databases">
        <title>Actinomadura sp. nov. CYP1-5 isolated from mountain soil.</title>
        <authorList>
            <person name="Songsumanus A."/>
            <person name="Kuncharoen N."/>
            <person name="Kudo T."/>
            <person name="Yuki M."/>
            <person name="Igarashi Y."/>
            <person name="Tanasupawat S."/>
        </authorList>
    </citation>
    <scope>NUCLEOTIDE SEQUENCE [LARGE SCALE GENOMIC DNA]</scope>
    <source>
        <strain evidence="1 2">GKU157</strain>
    </source>
</reference>
<dbReference type="EMBL" id="VSFF01000023">
    <property type="protein sequence ID" value="TYC07424.1"/>
    <property type="molecule type" value="Genomic_DNA"/>
</dbReference>
<evidence type="ECO:0000313" key="2">
    <source>
        <dbReference type="Proteomes" id="UP000322634"/>
    </source>
</evidence>
<keyword evidence="2" id="KW-1185">Reference proteome</keyword>
<dbReference type="RefSeq" id="WP_148356253.1">
    <property type="nucleotide sequence ID" value="NZ_JBHSBF010000018.1"/>
</dbReference>
<sequence>MGLNVEMLIGVVADGDAEELDSLRSELSEELALLDVDALEPVVEGKAPPGTRALEAAALGQVLVKAGPGAVLSIVRAVRGWLQRSRARSVELSIAGDTIKLSRISLEEQERLLELFLAKHGTG</sequence>
<dbReference type="Pfam" id="PF19953">
    <property type="entry name" value="EACC1"/>
    <property type="match status" value="1"/>
</dbReference>
<evidence type="ECO:0000313" key="1">
    <source>
        <dbReference type="EMBL" id="TYC07424.1"/>
    </source>
</evidence>
<proteinExistence type="predicted"/>
<protein>
    <submittedName>
        <fullName evidence="1">Uncharacterized protein</fullName>
    </submittedName>
</protein>
<name>A0A5D0TNI8_9ACTN</name>
<comment type="caution">
    <text evidence="1">The sequence shown here is derived from an EMBL/GenBank/DDBJ whole genome shotgun (WGS) entry which is preliminary data.</text>
</comment>
<dbReference type="InterPro" id="IPR045428">
    <property type="entry name" value="EACC1"/>
</dbReference>